<evidence type="ECO:0000313" key="5">
    <source>
        <dbReference type="EMBL" id="OWW20921.1"/>
    </source>
</evidence>
<evidence type="ECO:0000256" key="2">
    <source>
        <dbReference type="ARBA" id="ARBA00034247"/>
    </source>
</evidence>
<evidence type="ECO:0000313" key="6">
    <source>
        <dbReference type="Proteomes" id="UP000197535"/>
    </source>
</evidence>
<dbReference type="PANTHER" id="PTHR45138:SF9">
    <property type="entry name" value="DIGUANYLATE CYCLASE DGCM-RELATED"/>
    <property type="match status" value="1"/>
</dbReference>
<feature type="coiled-coil region" evidence="3">
    <location>
        <begin position="384"/>
        <end position="418"/>
    </location>
</feature>
<keyword evidence="3" id="KW-0175">Coiled coil</keyword>
<dbReference type="PROSITE" id="PS50887">
    <property type="entry name" value="GGDEF"/>
    <property type="match status" value="1"/>
</dbReference>
<comment type="catalytic activity">
    <reaction evidence="2">
        <text>2 GTP = 3',3'-c-di-GMP + 2 diphosphate</text>
        <dbReference type="Rhea" id="RHEA:24898"/>
        <dbReference type="ChEBI" id="CHEBI:33019"/>
        <dbReference type="ChEBI" id="CHEBI:37565"/>
        <dbReference type="ChEBI" id="CHEBI:58805"/>
        <dbReference type="EC" id="2.7.7.65"/>
    </reaction>
</comment>
<dbReference type="InterPro" id="IPR050469">
    <property type="entry name" value="Diguanylate_Cyclase"/>
</dbReference>
<dbReference type="Gene3D" id="3.30.70.270">
    <property type="match status" value="1"/>
</dbReference>
<dbReference type="InterPro" id="IPR029787">
    <property type="entry name" value="Nucleotide_cyclase"/>
</dbReference>
<dbReference type="EC" id="2.7.7.65" evidence="1"/>
<dbReference type="CDD" id="cd01949">
    <property type="entry name" value="GGDEF"/>
    <property type="match status" value="1"/>
</dbReference>
<feature type="domain" description="GGDEF" evidence="4">
    <location>
        <begin position="442"/>
        <end position="573"/>
    </location>
</feature>
<evidence type="ECO:0000259" key="4">
    <source>
        <dbReference type="PROSITE" id="PS50887"/>
    </source>
</evidence>
<dbReference type="PANTHER" id="PTHR45138">
    <property type="entry name" value="REGULATORY COMPONENTS OF SENSORY TRANSDUCTION SYSTEM"/>
    <property type="match status" value="1"/>
</dbReference>
<dbReference type="RefSeq" id="WP_234814891.1">
    <property type="nucleotide sequence ID" value="NZ_LSTO01000001.1"/>
</dbReference>
<protein>
    <recommendedName>
        <fullName evidence="1">diguanylate cyclase</fullName>
        <ecNumber evidence="1">2.7.7.65</ecNumber>
    </recommendedName>
</protein>
<name>A0A254TE39_9BURK</name>
<dbReference type="EMBL" id="LSTO01000001">
    <property type="protein sequence ID" value="OWW20921.1"/>
    <property type="molecule type" value="Genomic_DNA"/>
</dbReference>
<dbReference type="FunFam" id="3.30.70.270:FF:000001">
    <property type="entry name" value="Diguanylate cyclase domain protein"/>
    <property type="match status" value="1"/>
</dbReference>
<dbReference type="SUPFAM" id="SSF55073">
    <property type="entry name" value="Nucleotide cyclase"/>
    <property type="match status" value="1"/>
</dbReference>
<sequence>MEQQSPADIAREAFKRLAVRRIAPTPEAYRDAYEEIAGAPSQPGAEKVLADFAASLANTSGELGLFAAHFRKALDKRDWEAFGRDMQELVEKHFAAQAEQAKKVAKPTPAKSASIPLVDPVEPAQPRVITLVDDVPPPVMKSQGISLVDEAPAPALAKTAKADSAVLPVVGETRQMQMLRELLGRTLTLAVGSLVRGTPALAEETEQLAAAINNAHSEHDLANVSNKLKQLCFKIELKAEDMAEEHELLLRLFKLLLENVSELLEDDSWLSGQIASVMDLLAGPISYSALMDATRSLKEVIYKQSLLKHSLTEAKTTVKNMMVTFIDRLGAVAVATGTYHEKMDQYAHKIAEAKGIPELNKILQDVMHDTKVAQTEALRSRDDMLAARQEVQEAEVRIHELEGKLAELSELVREDQLTGSLNRRGLDEVFEREVSRSERRHSPLCIAMLDLDDFKKLNDTHGHTAGDHALIHLVKVVKDTLRTMDVIARFGGEEFMIVLPETPLEDAIQTVTRVQRELTKQIFMYNNQRLLITFSSGVALHKPGESQQSIIERADEALYKAKKAGKNRVVAAD</sequence>
<dbReference type="AlphaFoldDB" id="A0A254TE39"/>
<dbReference type="InterPro" id="IPR043128">
    <property type="entry name" value="Rev_trsase/Diguanyl_cyclase"/>
</dbReference>
<reference evidence="5 6" key="1">
    <citation type="submission" date="2016-02" db="EMBL/GenBank/DDBJ databases">
        <authorList>
            <person name="Wen L."/>
            <person name="He K."/>
            <person name="Yang H."/>
        </authorList>
    </citation>
    <scope>NUCLEOTIDE SEQUENCE [LARGE SCALE GENOMIC DNA]</scope>
    <source>
        <strain evidence="5 6">TSA40</strain>
    </source>
</reference>
<evidence type="ECO:0000256" key="1">
    <source>
        <dbReference type="ARBA" id="ARBA00012528"/>
    </source>
</evidence>
<dbReference type="SMART" id="SM00267">
    <property type="entry name" value="GGDEF"/>
    <property type="match status" value="1"/>
</dbReference>
<dbReference type="Pfam" id="PF00990">
    <property type="entry name" value="GGDEF"/>
    <property type="match status" value="1"/>
</dbReference>
<dbReference type="Proteomes" id="UP000197535">
    <property type="component" value="Unassembled WGS sequence"/>
</dbReference>
<accession>A0A254TE39</accession>
<keyword evidence="6" id="KW-1185">Reference proteome</keyword>
<dbReference type="InterPro" id="IPR000160">
    <property type="entry name" value="GGDEF_dom"/>
</dbReference>
<comment type="caution">
    <text evidence="5">The sequence shown here is derived from an EMBL/GenBank/DDBJ whole genome shotgun (WGS) entry which is preliminary data.</text>
</comment>
<dbReference type="NCBIfam" id="TIGR00254">
    <property type="entry name" value="GGDEF"/>
    <property type="match status" value="1"/>
</dbReference>
<proteinExistence type="predicted"/>
<evidence type="ECO:0000256" key="3">
    <source>
        <dbReference type="SAM" id="Coils"/>
    </source>
</evidence>
<organism evidence="5 6">
    <name type="scientific">Noviherbaspirillum denitrificans</name>
    <dbReference type="NCBI Taxonomy" id="1968433"/>
    <lineage>
        <taxon>Bacteria</taxon>
        <taxon>Pseudomonadati</taxon>
        <taxon>Pseudomonadota</taxon>
        <taxon>Betaproteobacteria</taxon>
        <taxon>Burkholderiales</taxon>
        <taxon>Oxalobacteraceae</taxon>
        <taxon>Noviherbaspirillum</taxon>
    </lineage>
</organism>
<gene>
    <name evidence="5" type="ORF">AYR66_17050</name>
</gene>
<dbReference type="GO" id="GO:0052621">
    <property type="term" value="F:diguanylate cyclase activity"/>
    <property type="evidence" value="ECO:0007669"/>
    <property type="project" value="UniProtKB-EC"/>
</dbReference>